<organism evidence="2 3">
    <name type="scientific">Phototrophicus methaneseepsis</name>
    <dbReference type="NCBI Taxonomy" id="2710758"/>
    <lineage>
        <taxon>Bacteria</taxon>
        <taxon>Bacillati</taxon>
        <taxon>Chloroflexota</taxon>
        <taxon>Candidatus Thermofontia</taxon>
        <taxon>Phototrophicales</taxon>
        <taxon>Phototrophicaceae</taxon>
        <taxon>Phototrophicus</taxon>
    </lineage>
</organism>
<dbReference type="KEGG" id="pmet:G4Y79_17865"/>
<keyword evidence="3" id="KW-1185">Reference proteome</keyword>
<protein>
    <recommendedName>
        <fullName evidence="4">Peptidase C-terminal archaeal/bacterial domain-containing protein</fullName>
    </recommendedName>
</protein>
<dbReference type="RefSeq" id="WP_195169613.1">
    <property type="nucleotide sequence ID" value="NZ_CP062983.1"/>
</dbReference>
<dbReference type="PROSITE" id="PS00430">
    <property type="entry name" value="TONB_DEPENDENT_REC_1"/>
    <property type="match status" value="1"/>
</dbReference>
<evidence type="ECO:0008006" key="4">
    <source>
        <dbReference type="Google" id="ProtNLM"/>
    </source>
</evidence>
<evidence type="ECO:0000313" key="2">
    <source>
        <dbReference type="EMBL" id="QPC81541.1"/>
    </source>
</evidence>
<name>A0A7S8IDH3_9CHLR</name>
<feature type="signal peptide" evidence="1">
    <location>
        <begin position="1"/>
        <end position="28"/>
    </location>
</feature>
<feature type="chain" id="PRO_5032279941" description="Peptidase C-terminal archaeal/bacterial domain-containing protein" evidence="1">
    <location>
        <begin position="29"/>
        <end position="514"/>
    </location>
</feature>
<keyword evidence="1" id="KW-0732">Signal</keyword>
<dbReference type="AlphaFoldDB" id="A0A7S8IDH3"/>
<dbReference type="Gene3D" id="2.60.120.380">
    <property type="match status" value="1"/>
</dbReference>
<dbReference type="EMBL" id="CP062983">
    <property type="protein sequence ID" value="QPC81541.1"/>
    <property type="molecule type" value="Genomic_DNA"/>
</dbReference>
<accession>A0A7S8IDH3</accession>
<reference evidence="2 3" key="1">
    <citation type="submission" date="2020-02" db="EMBL/GenBank/DDBJ databases">
        <authorList>
            <person name="Zheng R.K."/>
            <person name="Sun C.M."/>
        </authorList>
    </citation>
    <scope>NUCLEOTIDE SEQUENCE [LARGE SCALE GENOMIC DNA]</scope>
    <source>
        <strain evidence="3">rifampicinis</strain>
    </source>
</reference>
<dbReference type="InterPro" id="IPR010916">
    <property type="entry name" value="TonB_box_CS"/>
</dbReference>
<proteinExistence type="predicted"/>
<sequence>MTQLPWWRWCMVLTFALATTFIQMDAQAQDDTLVVTGQSITNSLASGESAVWRLPARDGAMFSFIVEQVNGDLDPILSIEDTNGNVLISNDDYSSDTLDAAIEGFTVPRNGTYIVRISAYGDTSGDYRLTALPGYAAISLHEEFNEDRDWQLITSSEGDDAQVNLADSQLHIEVEGIQQTARVTATNLETPDHFFAQLMVNNVSGRNGWQVGMTYRQRGNNSYYIYLVDHRGYWRAAVVEDGEERVLSDWNPHPAIVAGTTSFELSIFVKDDRHEFLYDGQLIGDVRDDTLLEGGRIGFVADTVNALGSRTSILLDDLIVTVPMVNGTQAIPVQQLVVTSSGNMVRELERRNVIPAGGAQTLSLEETSARFTNAGVSRYAVASNVTFSNVVVGATIDWPFTERLNGCGLVVRDAGDEDTYVVGFIDSNGGVALSQREGDAFTETVFRDDIDLPTNSSYHILLIAIDDEVRLFVEGEYVGSIESINAEGGIGQAVINYDPGDTTCQFDNLWVWSW</sequence>
<gene>
    <name evidence="2" type="ORF">G4Y79_17865</name>
</gene>
<evidence type="ECO:0000313" key="3">
    <source>
        <dbReference type="Proteomes" id="UP000594468"/>
    </source>
</evidence>
<dbReference type="Proteomes" id="UP000594468">
    <property type="component" value="Chromosome"/>
</dbReference>
<evidence type="ECO:0000256" key="1">
    <source>
        <dbReference type="SAM" id="SignalP"/>
    </source>
</evidence>
<dbReference type="Gene3D" id="2.60.120.560">
    <property type="entry name" value="Exo-inulinase, domain 1"/>
    <property type="match status" value="2"/>
</dbReference>